<gene>
    <name evidence="1" type="ORF">KP005_18375</name>
</gene>
<evidence type="ECO:0000313" key="2">
    <source>
        <dbReference type="Proteomes" id="UP000683493"/>
    </source>
</evidence>
<reference evidence="1 2" key="1">
    <citation type="submission" date="2021-06" db="EMBL/GenBank/DDBJ databases">
        <title>Gemonas diversity in paddy soil.</title>
        <authorList>
            <person name="Liu G."/>
        </authorList>
    </citation>
    <scope>NUCLEOTIDE SEQUENCE [LARGE SCALE GENOMIC DNA]</scope>
    <source>
        <strain evidence="1 2">RG29</strain>
    </source>
</reference>
<dbReference type="Proteomes" id="UP000683493">
    <property type="component" value="Chromosome"/>
</dbReference>
<name>A0ABX8JJI4_9BACT</name>
<keyword evidence="2" id="KW-1185">Reference proteome</keyword>
<proteinExistence type="predicted"/>
<sequence length="202" mass="23057">MISTDGNLVPHPLSPDWRLVLPGSGSLRARESAFLQDDSSLQFHSVKCNRIVVVKSSLEKDRALLLEADPQVVLYEEYPFRLEHEVDGDIQTLIPSFIVLRTDGALTVEEITTSSMLARPKCLERYNVEMMVLKLYGYRFALVTEEHIRMTELILAKEIEFGAHRDSTCDAITACGNDWRRIKRRAIERNQMGPKSQRTKPP</sequence>
<organism evidence="1 2">
    <name type="scientific">Geomonas diazotrophica</name>
    <dbReference type="NCBI Taxonomy" id="2843197"/>
    <lineage>
        <taxon>Bacteria</taxon>
        <taxon>Pseudomonadati</taxon>
        <taxon>Thermodesulfobacteriota</taxon>
        <taxon>Desulfuromonadia</taxon>
        <taxon>Geobacterales</taxon>
        <taxon>Geobacteraceae</taxon>
        <taxon>Geomonas</taxon>
    </lineage>
</organism>
<evidence type="ECO:0000313" key="1">
    <source>
        <dbReference type="EMBL" id="QWV97286.1"/>
    </source>
</evidence>
<accession>A0ABX8JJI4</accession>
<dbReference type="EMBL" id="CP076724">
    <property type="protein sequence ID" value="QWV97286.1"/>
    <property type="molecule type" value="Genomic_DNA"/>
</dbReference>
<protein>
    <submittedName>
        <fullName evidence="1">Uncharacterized protein</fullName>
    </submittedName>
</protein>